<dbReference type="AlphaFoldDB" id="A0A7W6DQT9"/>
<comment type="caution">
    <text evidence="2">The sequence shown here is derived from an EMBL/GenBank/DDBJ whole genome shotgun (WGS) entry which is preliminary data.</text>
</comment>
<dbReference type="EMBL" id="JACIEJ010000009">
    <property type="protein sequence ID" value="MBB3987262.1"/>
    <property type="molecule type" value="Genomic_DNA"/>
</dbReference>
<feature type="compositionally biased region" description="Basic and acidic residues" evidence="1">
    <location>
        <begin position="36"/>
        <end position="49"/>
    </location>
</feature>
<dbReference type="Proteomes" id="UP000541426">
    <property type="component" value="Unassembled WGS sequence"/>
</dbReference>
<sequence>MVLSPARLTPPAFSVRAITAGFRNRTFPHRPARRSVNGDHGDSAARQDEVSQLLKSLQSDDLVTIANYDMDRREKRIGLEKARERRPDGRKSRP</sequence>
<evidence type="ECO:0000256" key="1">
    <source>
        <dbReference type="SAM" id="MobiDB-lite"/>
    </source>
</evidence>
<feature type="region of interest" description="Disordered" evidence="1">
    <location>
        <begin position="24"/>
        <end position="52"/>
    </location>
</feature>
<keyword evidence="3" id="KW-1185">Reference proteome</keyword>
<evidence type="ECO:0000313" key="3">
    <source>
        <dbReference type="Proteomes" id="UP000541426"/>
    </source>
</evidence>
<organism evidence="2 3">
    <name type="scientific">Sagittula marina</name>
    <dbReference type="NCBI Taxonomy" id="943940"/>
    <lineage>
        <taxon>Bacteria</taxon>
        <taxon>Pseudomonadati</taxon>
        <taxon>Pseudomonadota</taxon>
        <taxon>Alphaproteobacteria</taxon>
        <taxon>Rhodobacterales</taxon>
        <taxon>Roseobacteraceae</taxon>
        <taxon>Sagittula</taxon>
    </lineage>
</organism>
<feature type="region of interest" description="Disordered" evidence="1">
    <location>
        <begin position="73"/>
        <end position="94"/>
    </location>
</feature>
<reference evidence="2 3" key="1">
    <citation type="submission" date="2020-08" db="EMBL/GenBank/DDBJ databases">
        <title>Genomic Encyclopedia of Type Strains, Phase IV (KMG-IV): sequencing the most valuable type-strain genomes for metagenomic binning, comparative biology and taxonomic classification.</title>
        <authorList>
            <person name="Goeker M."/>
        </authorList>
    </citation>
    <scope>NUCLEOTIDE SEQUENCE [LARGE SCALE GENOMIC DNA]</scope>
    <source>
        <strain evidence="2 3">DSM 102235</strain>
    </source>
</reference>
<proteinExistence type="predicted"/>
<evidence type="ECO:0000313" key="2">
    <source>
        <dbReference type="EMBL" id="MBB3987262.1"/>
    </source>
</evidence>
<gene>
    <name evidence="2" type="ORF">GGQ68_003608</name>
</gene>
<accession>A0A7W6DQT9</accession>
<protein>
    <submittedName>
        <fullName evidence="2">Uncharacterized protein</fullName>
    </submittedName>
</protein>
<name>A0A7W6DQT9_9RHOB</name>